<dbReference type="SMART" id="SM00530">
    <property type="entry name" value="HTH_XRE"/>
    <property type="match status" value="1"/>
</dbReference>
<feature type="domain" description="HTH cro/C1-type" evidence="3">
    <location>
        <begin position="7"/>
        <end position="61"/>
    </location>
</feature>
<evidence type="ECO:0000313" key="5">
    <source>
        <dbReference type="Proteomes" id="UP000589351"/>
    </source>
</evidence>
<name>A0A6V7R233_9STAP</name>
<dbReference type="EMBL" id="CAJEWD010000003">
    <property type="protein sequence ID" value="CAD2071377.1"/>
    <property type="molecule type" value="Genomic_DNA"/>
</dbReference>
<protein>
    <recommendedName>
        <fullName evidence="3">HTH cro/C1-type domain-containing protein</fullName>
    </recommendedName>
</protein>
<organism evidence="4 5">
    <name type="scientific">Jeotgalicoccus meleagridis</name>
    <dbReference type="NCBI Taxonomy" id="2759181"/>
    <lineage>
        <taxon>Bacteria</taxon>
        <taxon>Bacillati</taxon>
        <taxon>Bacillota</taxon>
        <taxon>Bacilli</taxon>
        <taxon>Bacillales</taxon>
        <taxon>Staphylococcaceae</taxon>
        <taxon>Jeotgalicoccus</taxon>
    </lineage>
</organism>
<keyword evidence="2" id="KW-1133">Transmembrane helix</keyword>
<reference evidence="4 5" key="1">
    <citation type="submission" date="2020-07" db="EMBL/GenBank/DDBJ databases">
        <authorList>
            <person name="Criscuolo A."/>
        </authorList>
    </citation>
    <scope>NUCLEOTIDE SEQUENCE [LARGE SCALE GENOMIC DNA]</scope>
    <source>
        <strain evidence="4">CIP111649</strain>
    </source>
</reference>
<keyword evidence="2" id="KW-0812">Transmembrane</keyword>
<dbReference type="AlphaFoldDB" id="A0A6V7R233"/>
<feature type="transmembrane region" description="Helical" evidence="2">
    <location>
        <begin position="159"/>
        <end position="180"/>
    </location>
</feature>
<keyword evidence="1" id="KW-0238">DNA-binding</keyword>
<dbReference type="InterPro" id="IPR001387">
    <property type="entry name" value="Cro/C1-type_HTH"/>
</dbReference>
<dbReference type="RefSeq" id="WP_185124787.1">
    <property type="nucleotide sequence ID" value="NZ_CAJEWD010000003.1"/>
</dbReference>
<dbReference type="PROSITE" id="PS50943">
    <property type="entry name" value="HTH_CROC1"/>
    <property type="match status" value="1"/>
</dbReference>
<proteinExistence type="predicted"/>
<dbReference type="Proteomes" id="UP000589351">
    <property type="component" value="Unassembled WGS sequence"/>
</dbReference>
<dbReference type="SUPFAM" id="SSF47413">
    <property type="entry name" value="lambda repressor-like DNA-binding domains"/>
    <property type="match status" value="1"/>
</dbReference>
<comment type="caution">
    <text evidence="4">The sequence shown here is derived from an EMBL/GenBank/DDBJ whole genome shotgun (WGS) entry which is preliminary data.</text>
</comment>
<dbReference type="CDD" id="cd00093">
    <property type="entry name" value="HTH_XRE"/>
    <property type="match status" value="1"/>
</dbReference>
<dbReference type="PANTHER" id="PTHR46558:SF15">
    <property type="entry name" value="HELIX-TURN-HELIX DOMAIN PROTEIN"/>
    <property type="match status" value="1"/>
</dbReference>
<accession>A0A6V7R233</accession>
<keyword evidence="2" id="KW-0472">Membrane</keyword>
<gene>
    <name evidence="4" type="ORF">JEODO184_00221</name>
</gene>
<feature type="transmembrane region" description="Helical" evidence="2">
    <location>
        <begin position="80"/>
        <end position="99"/>
    </location>
</feature>
<evidence type="ECO:0000313" key="4">
    <source>
        <dbReference type="EMBL" id="CAD2071377.1"/>
    </source>
</evidence>
<feature type="transmembrane region" description="Helical" evidence="2">
    <location>
        <begin position="105"/>
        <end position="125"/>
    </location>
</feature>
<dbReference type="GO" id="GO:0003677">
    <property type="term" value="F:DNA binding"/>
    <property type="evidence" value="ECO:0007669"/>
    <property type="project" value="UniProtKB-KW"/>
</dbReference>
<evidence type="ECO:0000256" key="1">
    <source>
        <dbReference type="ARBA" id="ARBA00023125"/>
    </source>
</evidence>
<evidence type="ECO:0000256" key="2">
    <source>
        <dbReference type="SAM" id="Phobius"/>
    </source>
</evidence>
<sequence>MELKSQIKKYRKTINFSQEELAEKLFVSRQTISNWENEKSYPDVHNLMMMSALFHVSIDELVKGDKEILKKRVEENHWNFWANLMTIASILAGFVFVPAMLQSSILLFVLAALIYCIALFSSIKIEILKRKFHIKTYKQVIDFLEGKEIRKKSSVSDFIITYLSFPLIIIVICLLSYFIFNS</sequence>
<dbReference type="InterPro" id="IPR010982">
    <property type="entry name" value="Lambda_DNA-bd_dom_sf"/>
</dbReference>
<dbReference type="Pfam" id="PF01381">
    <property type="entry name" value="HTH_3"/>
    <property type="match status" value="1"/>
</dbReference>
<dbReference type="PANTHER" id="PTHR46558">
    <property type="entry name" value="TRACRIPTIONAL REGULATORY PROTEIN-RELATED-RELATED"/>
    <property type="match status" value="1"/>
</dbReference>
<evidence type="ECO:0000259" key="3">
    <source>
        <dbReference type="PROSITE" id="PS50943"/>
    </source>
</evidence>
<dbReference type="Gene3D" id="1.10.260.40">
    <property type="entry name" value="lambda repressor-like DNA-binding domains"/>
    <property type="match status" value="1"/>
</dbReference>
<keyword evidence="5" id="KW-1185">Reference proteome</keyword>